<proteinExistence type="predicted"/>
<comment type="caution">
    <text evidence="1">The sequence shown here is derived from an EMBL/GenBank/DDBJ whole genome shotgun (WGS) entry which is preliminary data.</text>
</comment>
<sequence>MKTLLLLAVIMAFDEDLCGEGEWQREAEMDVPSQAPSPGNVLPALLQVQAYLWDFAAMIKHTTGKGAVSNYGAYGCYCGLGGRGTPKDATDRIVECEQDSRGRGRCWSHLGGSVCNSLNMKPLLLLALIMASKALDDKQQDAHPTEAQRVRKSDSPVADSERGQCQSGGAPSAVSPGIQSFPSLLPCHTGNVIPRHT</sequence>
<name>A0ACB9VEQ8_9CETA</name>
<dbReference type="Proteomes" id="UP001057279">
    <property type="component" value="Linkage Group LG02"/>
</dbReference>
<organism evidence="1 2">
    <name type="scientific">Ovis ammon polii x Ovis aries</name>
    <dbReference type="NCBI Taxonomy" id="2918886"/>
    <lineage>
        <taxon>Eukaryota</taxon>
        <taxon>Metazoa</taxon>
        <taxon>Chordata</taxon>
        <taxon>Craniata</taxon>
        <taxon>Vertebrata</taxon>
        <taxon>Euteleostomi</taxon>
        <taxon>Mammalia</taxon>
        <taxon>Eutheria</taxon>
        <taxon>Laurasiatheria</taxon>
        <taxon>Artiodactyla</taxon>
        <taxon>Ruminantia</taxon>
        <taxon>Pecora</taxon>
        <taxon>Bovidae</taxon>
        <taxon>Caprinae</taxon>
        <taxon>Ovis</taxon>
    </lineage>
</organism>
<reference evidence="1" key="1">
    <citation type="submission" date="2022-03" db="EMBL/GenBank/DDBJ databases">
        <title>Genomic analyses of argali, domestic sheep and their hybrids provide insights into chromosomal evolution, heterosis and genetic basis of agronomic traits.</title>
        <authorList>
            <person name="Li M."/>
        </authorList>
    </citation>
    <scope>NUCLEOTIDE SEQUENCE</scope>
    <source>
        <strain evidence="1">F1 hybrid</strain>
    </source>
</reference>
<keyword evidence="2" id="KW-1185">Reference proteome</keyword>
<evidence type="ECO:0000313" key="1">
    <source>
        <dbReference type="EMBL" id="KAI4587961.1"/>
    </source>
</evidence>
<gene>
    <name evidence="1" type="ORF">MJG53_002369</name>
</gene>
<dbReference type="EMBL" id="CM043027">
    <property type="protein sequence ID" value="KAI4587961.1"/>
    <property type="molecule type" value="Genomic_DNA"/>
</dbReference>
<accession>A0ACB9VEQ8</accession>
<evidence type="ECO:0000313" key="2">
    <source>
        <dbReference type="Proteomes" id="UP001057279"/>
    </source>
</evidence>
<protein>
    <submittedName>
        <fullName evidence="1">Uncharacterized protein</fullName>
    </submittedName>
</protein>